<dbReference type="PANTHER" id="PTHR28037">
    <property type="entry name" value="ALCOHOL O-ACETYLTRANSFERASE 1-RELATED"/>
    <property type="match status" value="1"/>
</dbReference>
<dbReference type="Pfam" id="PF07247">
    <property type="entry name" value="AATase"/>
    <property type="match status" value="1"/>
</dbReference>
<dbReference type="Gene3D" id="3.30.559.10">
    <property type="entry name" value="Chloramphenicol acetyltransferase-like domain"/>
    <property type="match status" value="1"/>
</dbReference>
<evidence type="ECO:0000313" key="1">
    <source>
        <dbReference type="EMBL" id="KAI1859043.1"/>
    </source>
</evidence>
<evidence type="ECO:0000313" key="2">
    <source>
        <dbReference type="Proteomes" id="UP000829685"/>
    </source>
</evidence>
<dbReference type="EMBL" id="JAFIMR010000035">
    <property type="protein sequence ID" value="KAI1859043.1"/>
    <property type="molecule type" value="Genomic_DNA"/>
</dbReference>
<dbReference type="Gene3D" id="3.30.559.30">
    <property type="entry name" value="Nonribosomal peptide synthetase, condensation domain"/>
    <property type="match status" value="1"/>
</dbReference>
<reference evidence="1" key="1">
    <citation type="submission" date="2021-03" db="EMBL/GenBank/DDBJ databases">
        <title>Revisited historic fungal species revealed as producer of novel bioactive compounds through whole genome sequencing and comparative genomics.</title>
        <authorList>
            <person name="Vignolle G.A."/>
            <person name="Hochenegger N."/>
            <person name="Mach R.L."/>
            <person name="Mach-Aigner A.R."/>
            <person name="Javad Rahimi M."/>
            <person name="Salim K.A."/>
            <person name="Chan C.M."/>
            <person name="Lim L.B.L."/>
            <person name="Cai F."/>
            <person name="Druzhinina I.S."/>
            <person name="U'Ren J.M."/>
            <person name="Derntl C."/>
        </authorList>
    </citation>
    <scope>NUCLEOTIDE SEQUENCE</scope>
    <source>
        <strain evidence="1">TUCIM 5799</strain>
    </source>
</reference>
<dbReference type="SUPFAM" id="SSF52777">
    <property type="entry name" value="CoA-dependent acyltransferases"/>
    <property type="match status" value="2"/>
</dbReference>
<protein>
    <recommendedName>
        <fullName evidence="3">Alcohol acetyltransferase</fullName>
    </recommendedName>
</protein>
<accession>A0A9P9WE10</accession>
<dbReference type="InterPro" id="IPR010828">
    <property type="entry name" value="Atf2/Sli1-like"/>
</dbReference>
<dbReference type="GO" id="GO:0008080">
    <property type="term" value="F:N-acetyltransferase activity"/>
    <property type="evidence" value="ECO:0007669"/>
    <property type="project" value="TreeGrafter"/>
</dbReference>
<dbReference type="OrthoDB" id="2150604at2759"/>
<proteinExistence type="predicted"/>
<sequence>MSCFRAGKASDTKKPNVLRRLGSVEGFQSVQHLRGYYYACGVTCRYAIPRASGSDLHLRGSTLRDVFERALALVILHHPFLQAGIANEGSRKPLWVKLNSIDLGKEVQWQRVEPSEKYDEVVCRILEKKHDTRFPDLERRPSWRIIVLESSDLTSLDVLFVWNHAIADGMSGKIFHQTLLEKLNVAPSETGIIDLNEHVLQLPKSLQFTPPLEKLIKFPLSAGFIVSEGWRAFRPPSLVPANPYAASWAPFEVSSNQTRLCLVTIQNAELKNVLQLCRHRETTLTGLLHGLTLASMAKRIPKEKAQAFESGTPIDLRRFMTPSPGVDSEFRPDRTIGNFVTYFSSRFDKTIVEKLRQHFIQSKTDADVDGSFEAIIWSVAKEFRHDISKKLERGPRNDTVGLAKLVTDWRTYMKDEAKKPRAVSWEFSNIGVIDATVASREDASEKQEDWIIDRALFSQSSAALGPAIVFSPIAVKGKDLVICCSWQSKVVEDALVEGVAADLQAWLEDLGTDGQLHVGQRD</sequence>
<name>A0A9P9WE10_9PEZI</name>
<dbReference type="InterPro" id="IPR023213">
    <property type="entry name" value="CAT-like_dom_sf"/>
</dbReference>
<comment type="caution">
    <text evidence="1">The sequence shown here is derived from an EMBL/GenBank/DDBJ whole genome shotgun (WGS) entry which is preliminary data.</text>
</comment>
<gene>
    <name evidence="1" type="ORF">JX265_010520</name>
</gene>
<evidence type="ECO:0008006" key="3">
    <source>
        <dbReference type="Google" id="ProtNLM"/>
    </source>
</evidence>
<dbReference type="Proteomes" id="UP000829685">
    <property type="component" value="Unassembled WGS sequence"/>
</dbReference>
<dbReference type="AlphaFoldDB" id="A0A9P9WE10"/>
<organism evidence="1 2">
    <name type="scientific">Neoarthrinium moseri</name>
    <dbReference type="NCBI Taxonomy" id="1658444"/>
    <lineage>
        <taxon>Eukaryota</taxon>
        <taxon>Fungi</taxon>
        <taxon>Dikarya</taxon>
        <taxon>Ascomycota</taxon>
        <taxon>Pezizomycotina</taxon>
        <taxon>Sordariomycetes</taxon>
        <taxon>Xylariomycetidae</taxon>
        <taxon>Amphisphaeriales</taxon>
        <taxon>Apiosporaceae</taxon>
        <taxon>Neoarthrinium</taxon>
    </lineage>
</organism>
<dbReference type="InterPro" id="IPR052058">
    <property type="entry name" value="Alcohol_O-acetyltransferase"/>
</dbReference>
<keyword evidence="2" id="KW-1185">Reference proteome</keyword>
<dbReference type="PANTHER" id="PTHR28037:SF1">
    <property type="entry name" value="ALCOHOL O-ACETYLTRANSFERASE 1-RELATED"/>
    <property type="match status" value="1"/>
</dbReference>